<protein>
    <recommendedName>
        <fullName evidence="4">Secreted protein</fullName>
    </recommendedName>
</protein>
<dbReference type="EMBL" id="JBBPBN010000001">
    <property type="protein sequence ID" value="KAK9047253.1"/>
    <property type="molecule type" value="Genomic_DNA"/>
</dbReference>
<evidence type="ECO:0000313" key="3">
    <source>
        <dbReference type="Proteomes" id="UP001396334"/>
    </source>
</evidence>
<comment type="caution">
    <text evidence="2">The sequence shown here is derived from an EMBL/GenBank/DDBJ whole genome shotgun (WGS) entry which is preliminary data.</text>
</comment>
<feature type="compositionally biased region" description="Polar residues" evidence="1">
    <location>
        <begin position="75"/>
        <end position="101"/>
    </location>
</feature>
<accession>A0ABR2UC24</accession>
<name>A0ABR2UC24_9ROSI</name>
<proteinExistence type="predicted"/>
<dbReference type="Proteomes" id="UP001396334">
    <property type="component" value="Unassembled WGS sequence"/>
</dbReference>
<feature type="region of interest" description="Disordered" evidence="1">
    <location>
        <begin position="66"/>
        <end position="101"/>
    </location>
</feature>
<gene>
    <name evidence="2" type="ORF">V6N11_053102</name>
</gene>
<organism evidence="2 3">
    <name type="scientific">Hibiscus sabdariffa</name>
    <name type="common">roselle</name>
    <dbReference type="NCBI Taxonomy" id="183260"/>
    <lineage>
        <taxon>Eukaryota</taxon>
        <taxon>Viridiplantae</taxon>
        <taxon>Streptophyta</taxon>
        <taxon>Embryophyta</taxon>
        <taxon>Tracheophyta</taxon>
        <taxon>Spermatophyta</taxon>
        <taxon>Magnoliopsida</taxon>
        <taxon>eudicotyledons</taxon>
        <taxon>Gunneridae</taxon>
        <taxon>Pentapetalae</taxon>
        <taxon>rosids</taxon>
        <taxon>malvids</taxon>
        <taxon>Malvales</taxon>
        <taxon>Malvaceae</taxon>
        <taxon>Malvoideae</taxon>
        <taxon>Hibiscus</taxon>
    </lineage>
</organism>
<sequence length="101" mass="11326">MAPWLSLHSLVIGITWRRKSVSSFHTENEATTSGGIEIVLHRSRSEPLAQESSTQSLLKGYFFSQGDSTAARPSRWNSVRESLRNRSFGSRSHGNTRSFSK</sequence>
<reference evidence="2 3" key="1">
    <citation type="journal article" date="2024" name="G3 (Bethesda)">
        <title>Genome assembly of Hibiscus sabdariffa L. provides insights into metabolisms of medicinal natural products.</title>
        <authorList>
            <person name="Kim T."/>
        </authorList>
    </citation>
    <scope>NUCLEOTIDE SEQUENCE [LARGE SCALE GENOMIC DNA]</scope>
    <source>
        <strain evidence="2">TK-2024</strain>
        <tissue evidence="2">Old leaves</tissue>
    </source>
</reference>
<evidence type="ECO:0000313" key="2">
    <source>
        <dbReference type="EMBL" id="KAK9047253.1"/>
    </source>
</evidence>
<keyword evidence="3" id="KW-1185">Reference proteome</keyword>
<evidence type="ECO:0008006" key="4">
    <source>
        <dbReference type="Google" id="ProtNLM"/>
    </source>
</evidence>
<evidence type="ECO:0000256" key="1">
    <source>
        <dbReference type="SAM" id="MobiDB-lite"/>
    </source>
</evidence>